<feature type="active site" description="Nucleophile" evidence="4">
    <location>
        <position position="38"/>
    </location>
</feature>
<keyword evidence="2 4" id="KW-0442">Lipid degradation</keyword>
<dbReference type="PROSITE" id="PS51635">
    <property type="entry name" value="PNPLA"/>
    <property type="match status" value="1"/>
</dbReference>
<dbReference type="PANTHER" id="PTHR14226:SF29">
    <property type="entry name" value="NEUROPATHY TARGET ESTERASE SWS"/>
    <property type="match status" value="1"/>
</dbReference>
<dbReference type="EMBL" id="FQTU01000012">
    <property type="protein sequence ID" value="SHF03147.1"/>
    <property type="molecule type" value="Genomic_DNA"/>
</dbReference>
<dbReference type="GO" id="GO:0016042">
    <property type="term" value="P:lipid catabolic process"/>
    <property type="evidence" value="ECO:0007669"/>
    <property type="project" value="UniProtKB-UniRule"/>
</dbReference>
<dbReference type="GO" id="GO:0016787">
    <property type="term" value="F:hydrolase activity"/>
    <property type="evidence" value="ECO:0007669"/>
    <property type="project" value="UniProtKB-UniRule"/>
</dbReference>
<proteinExistence type="predicted"/>
<evidence type="ECO:0000256" key="1">
    <source>
        <dbReference type="ARBA" id="ARBA00022801"/>
    </source>
</evidence>
<feature type="short sequence motif" description="GXGXXG" evidence="4">
    <location>
        <begin position="9"/>
        <end position="14"/>
    </location>
</feature>
<keyword evidence="1 4" id="KW-0378">Hydrolase</keyword>
<evidence type="ECO:0000313" key="6">
    <source>
        <dbReference type="EMBL" id="SHF03147.1"/>
    </source>
</evidence>
<evidence type="ECO:0000313" key="7">
    <source>
        <dbReference type="Proteomes" id="UP000184251"/>
    </source>
</evidence>
<feature type="active site" description="Proton acceptor" evidence="4">
    <location>
        <position position="178"/>
    </location>
</feature>
<keyword evidence="7" id="KW-1185">Reference proteome</keyword>
<dbReference type="Gene3D" id="3.40.1090.10">
    <property type="entry name" value="Cytosolic phospholipase A2 catalytic domain"/>
    <property type="match status" value="2"/>
</dbReference>
<dbReference type="PANTHER" id="PTHR14226">
    <property type="entry name" value="NEUROPATHY TARGET ESTERASE/SWISS CHEESE D.MELANOGASTER"/>
    <property type="match status" value="1"/>
</dbReference>
<evidence type="ECO:0000256" key="2">
    <source>
        <dbReference type="ARBA" id="ARBA00022963"/>
    </source>
</evidence>
<dbReference type="STRING" id="1120975.SAMN02746064_01729"/>
<feature type="short sequence motif" description="DGA/G" evidence="4">
    <location>
        <begin position="178"/>
        <end position="180"/>
    </location>
</feature>
<sequence>MEYGLVLSGGGAKGSFEIGVWKALREMDIKISAVAGTSVGALNGAIIAQNDFDFALEFWSNLSMDQVFAFNQKITDKYISEWSRQDWNTFATSFKDYVFDGGLDVTPLKNNLKKHIDEDRIRNSPIKLGLVTVSLSDLKPLELMIDDIPKGKLIDYLLASAAFPAFKKHEIDGKTYIDGAVYDNFPIDLLADRGYKNLIAVELPSPPGFKLRKKRDDLNIINITNSEYLGLILEFDPELMKKNIQMGYLDTLKKFKVVKGKNYYIDVTRDNESFLRFQQRLGFPIPGDDGMKLPLLLGREQLLGKEEAYDEIKKLLGYTSFRNQDPCLSMLEITAKNLDIPRLKKYTTDELTKEIFKAVNALIDENLSLIKNHRNILNVFKESDEDISPMDSLRFLTYYMYFLSLNVNSKFPLGKLINRFTPEVSLSILTLLYLTNR</sequence>
<dbReference type="SUPFAM" id="SSF52151">
    <property type="entry name" value="FabD/lysophospholipase-like"/>
    <property type="match status" value="1"/>
</dbReference>
<reference evidence="6 7" key="1">
    <citation type="submission" date="2016-11" db="EMBL/GenBank/DDBJ databases">
        <authorList>
            <person name="Jaros S."/>
            <person name="Januszkiewicz K."/>
            <person name="Wedrychowicz H."/>
        </authorList>
    </citation>
    <scope>NUCLEOTIDE SEQUENCE [LARGE SCALE GENOMIC DNA]</scope>
    <source>
        <strain evidence="6 7">DSM 14828</strain>
    </source>
</reference>
<dbReference type="CDD" id="cd07209">
    <property type="entry name" value="Pat_hypo_Ecoli_Z1214_like"/>
    <property type="match status" value="1"/>
</dbReference>
<feature type="domain" description="PNPLA" evidence="5">
    <location>
        <begin position="5"/>
        <end position="191"/>
    </location>
</feature>
<accession>A0A1M4YBN4</accession>
<evidence type="ECO:0000256" key="4">
    <source>
        <dbReference type="PROSITE-ProRule" id="PRU01161"/>
    </source>
</evidence>
<gene>
    <name evidence="6" type="ORF">SAMN02746064_01729</name>
</gene>
<dbReference type="InterPro" id="IPR016035">
    <property type="entry name" value="Acyl_Trfase/lysoPLipase"/>
</dbReference>
<dbReference type="InterPro" id="IPR050301">
    <property type="entry name" value="NTE"/>
</dbReference>
<dbReference type="Pfam" id="PF01734">
    <property type="entry name" value="Patatin"/>
    <property type="match status" value="1"/>
</dbReference>
<dbReference type="Proteomes" id="UP000184251">
    <property type="component" value="Unassembled WGS sequence"/>
</dbReference>
<dbReference type="OrthoDB" id="9770965at2"/>
<evidence type="ECO:0000256" key="3">
    <source>
        <dbReference type="ARBA" id="ARBA00023098"/>
    </source>
</evidence>
<dbReference type="RefSeq" id="WP_073271095.1">
    <property type="nucleotide sequence ID" value="NZ_FQTU01000012.1"/>
</dbReference>
<dbReference type="InterPro" id="IPR002641">
    <property type="entry name" value="PNPLA_dom"/>
</dbReference>
<organism evidence="6 7">
    <name type="scientific">Alkalibacter saccharofermentans DSM 14828</name>
    <dbReference type="NCBI Taxonomy" id="1120975"/>
    <lineage>
        <taxon>Bacteria</taxon>
        <taxon>Bacillati</taxon>
        <taxon>Bacillota</taxon>
        <taxon>Clostridia</taxon>
        <taxon>Eubacteriales</taxon>
        <taxon>Eubacteriaceae</taxon>
        <taxon>Alkalibacter</taxon>
    </lineage>
</organism>
<evidence type="ECO:0000259" key="5">
    <source>
        <dbReference type="PROSITE" id="PS51635"/>
    </source>
</evidence>
<protein>
    <submittedName>
        <fullName evidence="6">NTE family protein</fullName>
    </submittedName>
</protein>
<keyword evidence="3 4" id="KW-0443">Lipid metabolism</keyword>
<name>A0A1M4YBN4_9FIRM</name>
<feature type="short sequence motif" description="GXSXG" evidence="4">
    <location>
        <begin position="36"/>
        <end position="40"/>
    </location>
</feature>
<dbReference type="AlphaFoldDB" id="A0A1M4YBN4"/>